<name>A0A1G2QQR2_9BACT</name>
<dbReference type="InterPro" id="IPR038695">
    <property type="entry name" value="Saro_0823-like_sf"/>
</dbReference>
<sequence>MKDMNSPLDIIWLDTNRNVVYLHKNLTPDTYPQIFQSPLPIKYVLEIKAGEADKLNIKIGNHLGFKHLGFWWF</sequence>
<comment type="caution">
    <text evidence="1">The sequence shown here is derived from an EMBL/GenBank/DDBJ whole genome shotgun (WGS) entry which is preliminary data.</text>
</comment>
<evidence type="ECO:0000313" key="2">
    <source>
        <dbReference type="Proteomes" id="UP000177140"/>
    </source>
</evidence>
<evidence type="ECO:0008006" key="3">
    <source>
        <dbReference type="Google" id="ProtNLM"/>
    </source>
</evidence>
<accession>A0A1G2QQR2</accession>
<dbReference type="Gene3D" id="2.60.120.1140">
    <property type="entry name" value="Protein of unknown function DUF192"/>
    <property type="match status" value="1"/>
</dbReference>
<dbReference type="Pfam" id="PF02643">
    <property type="entry name" value="DUF192"/>
    <property type="match status" value="1"/>
</dbReference>
<gene>
    <name evidence="1" type="ORF">A2556_00120</name>
</gene>
<dbReference type="AlphaFoldDB" id="A0A1G2QQR2"/>
<dbReference type="EMBL" id="MHTM01000004">
    <property type="protein sequence ID" value="OHA62798.1"/>
    <property type="molecule type" value="Genomic_DNA"/>
</dbReference>
<dbReference type="InterPro" id="IPR003795">
    <property type="entry name" value="DUF192"/>
</dbReference>
<dbReference type="PANTHER" id="PTHR37953:SF1">
    <property type="entry name" value="UPF0127 PROTEIN MJ1496"/>
    <property type="match status" value="1"/>
</dbReference>
<evidence type="ECO:0000313" key="1">
    <source>
        <dbReference type="EMBL" id="OHA62798.1"/>
    </source>
</evidence>
<protein>
    <recommendedName>
        <fullName evidence="3">DUF192 domain-containing protein</fullName>
    </recommendedName>
</protein>
<reference evidence="1 2" key="1">
    <citation type="journal article" date="2016" name="Nat. Commun.">
        <title>Thousands of microbial genomes shed light on interconnected biogeochemical processes in an aquifer system.</title>
        <authorList>
            <person name="Anantharaman K."/>
            <person name="Brown C.T."/>
            <person name="Hug L.A."/>
            <person name="Sharon I."/>
            <person name="Castelle C.J."/>
            <person name="Probst A.J."/>
            <person name="Thomas B.C."/>
            <person name="Singh A."/>
            <person name="Wilkins M.J."/>
            <person name="Karaoz U."/>
            <person name="Brodie E.L."/>
            <person name="Williams K.H."/>
            <person name="Hubbard S.S."/>
            <person name="Banfield J.F."/>
        </authorList>
    </citation>
    <scope>NUCLEOTIDE SEQUENCE [LARGE SCALE GENOMIC DNA]</scope>
</reference>
<organism evidence="1 2">
    <name type="scientific">Candidatus Vogelbacteria bacterium RIFOXYD2_FULL_44_9</name>
    <dbReference type="NCBI Taxonomy" id="1802441"/>
    <lineage>
        <taxon>Bacteria</taxon>
        <taxon>Candidatus Vogeliibacteriota</taxon>
    </lineage>
</organism>
<proteinExistence type="predicted"/>
<dbReference type="Proteomes" id="UP000177140">
    <property type="component" value="Unassembled WGS sequence"/>
</dbReference>
<dbReference type="PANTHER" id="PTHR37953">
    <property type="entry name" value="UPF0127 PROTEIN MJ1496"/>
    <property type="match status" value="1"/>
</dbReference>